<proteinExistence type="predicted"/>
<dbReference type="PROSITE" id="PS50045">
    <property type="entry name" value="SIGMA54_INTERACT_4"/>
    <property type="match status" value="1"/>
</dbReference>
<dbReference type="Pfam" id="PF25601">
    <property type="entry name" value="AAA_lid_14"/>
    <property type="match status" value="1"/>
</dbReference>
<evidence type="ECO:0000256" key="3">
    <source>
        <dbReference type="ARBA" id="ARBA00023015"/>
    </source>
</evidence>
<comment type="caution">
    <text evidence="6">The sequence shown here is derived from an EMBL/GenBank/DDBJ whole genome shotgun (WGS) entry which is preliminary data.</text>
</comment>
<accession>A0ABY0BV01</accession>
<dbReference type="RefSeq" id="WP_126790093.1">
    <property type="nucleotide sequence ID" value="NZ_PIPN01000006.1"/>
</dbReference>
<keyword evidence="4" id="KW-0804">Transcription</keyword>
<dbReference type="SUPFAM" id="SSF52540">
    <property type="entry name" value="P-loop containing nucleoside triphosphate hydrolases"/>
    <property type="match status" value="1"/>
</dbReference>
<dbReference type="EMBL" id="PIPN01000006">
    <property type="protein sequence ID" value="RUO28086.1"/>
    <property type="molecule type" value="Genomic_DNA"/>
</dbReference>
<evidence type="ECO:0000256" key="1">
    <source>
        <dbReference type="ARBA" id="ARBA00022741"/>
    </source>
</evidence>
<feature type="domain" description="Sigma-54 factor interaction" evidence="5">
    <location>
        <begin position="157"/>
        <end position="393"/>
    </location>
</feature>
<dbReference type="Gene3D" id="1.10.8.60">
    <property type="match status" value="1"/>
</dbReference>
<evidence type="ECO:0000256" key="4">
    <source>
        <dbReference type="ARBA" id="ARBA00023163"/>
    </source>
</evidence>
<dbReference type="InterPro" id="IPR027417">
    <property type="entry name" value="P-loop_NTPase"/>
</dbReference>
<dbReference type="PANTHER" id="PTHR32071">
    <property type="entry name" value="TRANSCRIPTIONAL REGULATORY PROTEIN"/>
    <property type="match status" value="1"/>
</dbReference>
<keyword evidence="3" id="KW-0805">Transcription regulation</keyword>
<dbReference type="Pfam" id="PF00158">
    <property type="entry name" value="Sigma54_activat"/>
    <property type="match status" value="1"/>
</dbReference>
<dbReference type="SMART" id="SM00382">
    <property type="entry name" value="AAA"/>
    <property type="match status" value="1"/>
</dbReference>
<evidence type="ECO:0000313" key="7">
    <source>
        <dbReference type="Proteomes" id="UP000287410"/>
    </source>
</evidence>
<gene>
    <name evidence="6" type="ORF">CWE12_12760</name>
</gene>
<keyword evidence="7" id="KW-1185">Reference proteome</keyword>
<evidence type="ECO:0000256" key="2">
    <source>
        <dbReference type="ARBA" id="ARBA00022840"/>
    </source>
</evidence>
<keyword evidence="1" id="KW-0547">Nucleotide-binding</keyword>
<sequence>MSNHFDEPTQQFSNRGQAVCKSNRDALLPVAIIACHPDPNRLGEFCALDGLMQFGEQEINRHWPEFHTTTSSIGQGLSVPQVSRKSMRLVREGGLTFILRRQDYSAPVSLNGEVLQDQLRIDQQSLEQGVELCLGDHVMLFIKCMPEPAMLQDDLGLVGISHGVQQVRERIGKVASMDEPVLIRGATGTGKELVAQAIRRQSKRFGKPFIVANIPAMQPSLAVSELFGAVKGAFTGASTDRKGYFQAAHQGTLFLDEIGEASQDVQAMLLRALESQQVVPVGSTEADQVNVRVIAATDANLEAQGENEFKQPLLHRLSSYQIFLPPLAERREDIPALLRNFLRGHWLKVEGSDSLPVSFEAPWLSCDLVRQVMQAPWPGNVRQLLNITRQLVVDSRGDQHLQMDPHVLASLSHSSVTGETGRVEEPATIKRRKPSQITQDELLKALQNQRYDMQATADELGISRGSVYELIKRHPQLRAVGDIPDSELRQAYQDCAGDLEQMTTRLQVSRIGLLRRLRSMGIDA</sequence>
<dbReference type="InterPro" id="IPR003593">
    <property type="entry name" value="AAA+_ATPase"/>
</dbReference>
<reference evidence="6 7" key="1">
    <citation type="journal article" date="2018" name="Front. Microbiol.">
        <title>Genome-Based Analysis Reveals the Taxonomy and Diversity of the Family Idiomarinaceae.</title>
        <authorList>
            <person name="Liu Y."/>
            <person name="Lai Q."/>
            <person name="Shao Z."/>
        </authorList>
    </citation>
    <scope>NUCLEOTIDE SEQUENCE [LARGE SCALE GENOMIC DNA]</scope>
    <source>
        <strain evidence="6 7">GBSy1</strain>
    </source>
</reference>
<dbReference type="InterPro" id="IPR025944">
    <property type="entry name" value="Sigma_54_int_dom_CS"/>
</dbReference>
<name>A0ABY0BV01_9GAMM</name>
<dbReference type="Gene3D" id="3.40.50.300">
    <property type="entry name" value="P-loop containing nucleotide triphosphate hydrolases"/>
    <property type="match status" value="1"/>
</dbReference>
<keyword evidence="2" id="KW-0067">ATP-binding</keyword>
<dbReference type="CDD" id="cd00009">
    <property type="entry name" value="AAA"/>
    <property type="match status" value="1"/>
</dbReference>
<protein>
    <submittedName>
        <fullName evidence="6">Sigma-54-dependent Fis family transcriptional regulator</fullName>
    </submittedName>
</protein>
<dbReference type="InterPro" id="IPR002078">
    <property type="entry name" value="Sigma_54_int"/>
</dbReference>
<dbReference type="PROSITE" id="PS00688">
    <property type="entry name" value="SIGMA54_INTERACT_3"/>
    <property type="match status" value="1"/>
</dbReference>
<organism evidence="6 7">
    <name type="scientific">Aliidiomarina sedimenti</name>
    <dbReference type="NCBI Taxonomy" id="1933879"/>
    <lineage>
        <taxon>Bacteria</taxon>
        <taxon>Pseudomonadati</taxon>
        <taxon>Pseudomonadota</taxon>
        <taxon>Gammaproteobacteria</taxon>
        <taxon>Alteromonadales</taxon>
        <taxon>Idiomarinaceae</taxon>
        <taxon>Aliidiomarina</taxon>
    </lineage>
</organism>
<dbReference type="InterPro" id="IPR058031">
    <property type="entry name" value="AAA_lid_NorR"/>
</dbReference>
<evidence type="ECO:0000313" key="6">
    <source>
        <dbReference type="EMBL" id="RUO28086.1"/>
    </source>
</evidence>
<dbReference type="Proteomes" id="UP000287410">
    <property type="component" value="Unassembled WGS sequence"/>
</dbReference>
<evidence type="ECO:0000259" key="5">
    <source>
        <dbReference type="PROSITE" id="PS50045"/>
    </source>
</evidence>